<evidence type="ECO:0000313" key="2">
    <source>
        <dbReference type="Proteomes" id="UP000051530"/>
    </source>
</evidence>
<name>A0A0R0M2T4_9MICR</name>
<reference evidence="1 2" key="1">
    <citation type="submission" date="2015-07" db="EMBL/GenBank/DDBJ databases">
        <title>The genome of Pseudoloma neurophilia, a relevant intracellular parasite of the zebrafish.</title>
        <authorList>
            <person name="Ndikumana S."/>
            <person name="Pelin A."/>
            <person name="Sanders J."/>
            <person name="Corradi N."/>
        </authorList>
    </citation>
    <scope>NUCLEOTIDE SEQUENCE [LARGE SCALE GENOMIC DNA]</scope>
    <source>
        <strain evidence="1 2">MK1</strain>
    </source>
</reference>
<protein>
    <submittedName>
        <fullName evidence="1">Uncharacterized protein</fullName>
    </submittedName>
</protein>
<sequence length="63" mass="7516">MLFFLIKKCFGGQLNDVLFFSHILKNFQKKQVKYLIIILTGKFKYAILTQYFNENDFNCNVTL</sequence>
<accession>A0A0R0M2T4</accession>
<proteinExistence type="predicted"/>
<dbReference type="AlphaFoldDB" id="A0A0R0M2T4"/>
<gene>
    <name evidence="1" type="ORF">M153_10230001743</name>
</gene>
<evidence type="ECO:0000313" key="1">
    <source>
        <dbReference type="EMBL" id="KRH93351.1"/>
    </source>
</evidence>
<comment type="caution">
    <text evidence="1">The sequence shown here is derived from an EMBL/GenBank/DDBJ whole genome shotgun (WGS) entry which is preliminary data.</text>
</comment>
<organism evidence="1 2">
    <name type="scientific">Pseudoloma neurophilia</name>
    <dbReference type="NCBI Taxonomy" id="146866"/>
    <lineage>
        <taxon>Eukaryota</taxon>
        <taxon>Fungi</taxon>
        <taxon>Fungi incertae sedis</taxon>
        <taxon>Microsporidia</taxon>
        <taxon>Pseudoloma</taxon>
    </lineage>
</organism>
<dbReference type="VEuPathDB" id="MicrosporidiaDB:M153_10230001743"/>
<dbReference type="EMBL" id="LGUB01000374">
    <property type="protein sequence ID" value="KRH93351.1"/>
    <property type="molecule type" value="Genomic_DNA"/>
</dbReference>
<keyword evidence="2" id="KW-1185">Reference proteome</keyword>
<dbReference type="Proteomes" id="UP000051530">
    <property type="component" value="Unassembled WGS sequence"/>
</dbReference>